<evidence type="ECO:0000313" key="1">
    <source>
        <dbReference type="EMBL" id="GMN57149.1"/>
    </source>
</evidence>
<reference evidence="1" key="1">
    <citation type="submission" date="2023-07" db="EMBL/GenBank/DDBJ databases">
        <title>draft genome sequence of fig (Ficus carica).</title>
        <authorList>
            <person name="Takahashi T."/>
            <person name="Nishimura K."/>
        </authorList>
    </citation>
    <scope>NUCLEOTIDE SEQUENCE</scope>
</reference>
<proteinExistence type="predicted"/>
<dbReference type="AlphaFoldDB" id="A0AA88DL97"/>
<comment type="caution">
    <text evidence="1">The sequence shown here is derived from an EMBL/GenBank/DDBJ whole genome shotgun (WGS) entry which is preliminary data.</text>
</comment>
<dbReference type="EMBL" id="BTGU01000068">
    <property type="protein sequence ID" value="GMN57149.1"/>
    <property type="molecule type" value="Genomic_DNA"/>
</dbReference>
<gene>
    <name evidence="1" type="ORF">TIFTF001_026264</name>
</gene>
<dbReference type="Proteomes" id="UP001187192">
    <property type="component" value="Unassembled WGS sequence"/>
</dbReference>
<protein>
    <submittedName>
        <fullName evidence="1">Uncharacterized protein</fullName>
    </submittedName>
</protein>
<accession>A0AA88DL97</accession>
<sequence length="50" mass="5693">MSITCCRVSLERQIKNLGQPVSSLLAILDARRWGMARLAVKLRVGYHYAF</sequence>
<evidence type="ECO:0000313" key="2">
    <source>
        <dbReference type="Proteomes" id="UP001187192"/>
    </source>
</evidence>
<organism evidence="1 2">
    <name type="scientific">Ficus carica</name>
    <name type="common">Common fig</name>
    <dbReference type="NCBI Taxonomy" id="3494"/>
    <lineage>
        <taxon>Eukaryota</taxon>
        <taxon>Viridiplantae</taxon>
        <taxon>Streptophyta</taxon>
        <taxon>Embryophyta</taxon>
        <taxon>Tracheophyta</taxon>
        <taxon>Spermatophyta</taxon>
        <taxon>Magnoliopsida</taxon>
        <taxon>eudicotyledons</taxon>
        <taxon>Gunneridae</taxon>
        <taxon>Pentapetalae</taxon>
        <taxon>rosids</taxon>
        <taxon>fabids</taxon>
        <taxon>Rosales</taxon>
        <taxon>Moraceae</taxon>
        <taxon>Ficeae</taxon>
        <taxon>Ficus</taxon>
    </lineage>
</organism>
<name>A0AA88DL97_FICCA</name>
<keyword evidence="2" id="KW-1185">Reference proteome</keyword>